<dbReference type="AlphaFoldDB" id="A0A6I9WRB2"/>
<dbReference type="FunFam" id="1.10.220.150:FF:000009">
    <property type="entry name" value="stromal membrane-associated protein 1 isoform X1"/>
    <property type="match status" value="1"/>
</dbReference>
<evidence type="ECO:0000313" key="8">
    <source>
        <dbReference type="Proteomes" id="UP000504615"/>
    </source>
</evidence>
<evidence type="ECO:0000256" key="3">
    <source>
        <dbReference type="ARBA" id="ARBA00022771"/>
    </source>
</evidence>
<dbReference type="PRINTS" id="PR00405">
    <property type="entry name" value="REVINTRACTNG"/>
</dbReference>
<feature type="region of interest" description="Disordered" evidence="6">
    <location>
        <begin position="36"/>
        <end position="57"/>
    </location>
</feature>
<feature type="region of interest" description="Disordered" evidence="6">
    <location>
        <begin position="283"/>
        <end position="316"/>
    </location>
</feature>
<dbReference type="InterPro" id="IPR037278">
    <property type="entry name" value="ARFGAP/RecO"/>
</dbReference>
<dbReference type="InterPro" id="IPR001164">
    <property type="entry name" value="ArfGAP_dom"/>
</dbReference>
<dbReference type="GO" id="GO:0008270">
    <property type="term" value="F:zinc ion binding"/>
    <property type="evidence" value="ECO:0007669"/>
    <property type="project" value="UniProtKB-KW"/>
</dbReference>
<dbReference type="InterPro" id="IPR038508">
    <property type="entry name" value="ArfGAP_dom_sf"/>
</dbReference>
<evidence type="ECO:0000256" key="2">
    <source>
        <dbReference type="ARBA" id="ARBA00022723"/>
    </source>
</evidence>
<evidence type="ECO:0000256" key="1">
    <source>
        <dbReference type="ARBA" id="ARBA00022468"/>
    </source>
</evidence>
<organism evidence="8 9">
    <name type="scientific">Pogonomyrmex barbatus</name>
    <name type="common">red harvester ant</name>
    <dbReference type="NCBI Taxonomy" id="144034"/>
    <lineage>
        <taxon>Eukaryota</taxon>
        <taxon>Metazoa</taxon>
        <taxon>Ecdysozoa</taxon>
        <taxon>Arthropoda</taxon>
        <taxon>Hexapoda</taxon>
        <taxon>Insecta</taxon>
        <taxon>Pterygota</taxon>
        <taxon>Neoptera</taxon>
        <taxon>Endopterygota</taxon>
        <taxon>Hymenoptera</taxon>
        <taxon>Apocrita</taxon>
        <taxon>Aculeata</taxon>
        <taxon>Formicoidea</taxon>
        <taxon>Formicidae</taxon>
        <taxon>Myrmicinae</taxon>
        <taxon>Pogonomyrmex</taxon>
    </lineage>
</organism>
<protein>
    <submittedName>
        <fullName evidence="9">Stromal membrane-associated protein 1</fullName>
    </submittedName>
</protein>
<dbReference type="KEGG" id="pbar:105425349"/>
<dbReference type="RefSeq" id="XP_011634387.2">
    <property type="nucleotide sequence ID" value="XM_011636085.2"/>
</dbReference>
<proteinExistence type="predicted"/>
<dbReference type="SMART" id="SM00105">
    <property type="entry name" value="ArfGap"/>
    <property type="match status" value="1"/>
</dbReference>
<dbReference type="GO" id="GO:0005096">
    <property type="term" value="F:GTPase activator activity"/>
    <property type="evidence" value="ECO:0007669"/>
    <property type="project" value="UniProtKB-KW"/>
</dbReference>
<dbReference type="GO" id="GO:0005737">
    <property type="term" value="C:cytoplasm"/>
    <property type="evidence" value="ECO:0007669"/>
    <property type="project" value="TreeGrafter"/>
</dbReference>
<dbReference type="PANTHER" id="PTHR45705">
    <property type="entry name" value="FI20236P1"/>
    <property type="match status" value="1"/>
</dbReference>
<feature type="domain" description="Arf-GAP" evidence="7">
    <location>
        <begin position="67"/>
        <end position="185"/>
    </location>
</feature>
<reference evidence="9" key="1">
    <citation type="submission" date="2025-08" db="UniProtKB">
        <authorList>
            <consortium name="RefSeq"/>
        </authorList>
    </citation>
    <scope>IDENTIFICATION</scope>
</reference>
<feature type="region of interest" description="Disordered" evidence="6">
    <location>
        <begin position="201"/>
        <end position="242"/>
    </location>
</feature>
<dbReference type="OrthoDB" id="73919at2759"/>
<evidence type="ECO:0000256" key="4">
    <source>
        <dbReference type="ARBA" id="ARBA00022833"/>
    </source>
</evidence>
<dbReference type="Pfam" id="PF01412">
    <property type="entry name" value="ArfGap"/>
    <property type="match status" value="1"/>
</dbReference>
<dbReference type="InterPro" id="IPR051718">
    <property type="entry name" value="ARF_GTPase-activating"/>
</dbReference>
<dbReference type="Gene3D" id="1.10.220.150">
    <property type="entry name" value="Arf GTPase activating protein"/>
    <property type="match status" value="1"/>
</dbReference>
<dbReference type="PROSITE" id="PS50115">
    <property type="entry name" value="ARFGAP"/>
    <property type="match status" value="1"/>
</dbReference>
<dbReference type="SUPFAM" id="SSF57863">
    <property type="entry name" value="ArfGap/RecO-like zinc finger"/>
    <property type="match status" value="1"/>
</dbReference>
<evidence type="ECO:0000259" key="7">
    <source>
        <dbReference type="PROSITE" id="PS50115"/>
    </source>
</evidence>
<keyword evidence="2" id="KW-0479">Metal-binding</keyword>
<dbReference type="GeneID" id="105425349"/>
<accession>A0A6I9WRB2</accession>
<evidence type="ECO:0000256" key="5">
    <source>
        <dbReference type="PROSITE-ProRule" id="PRU00288"/>
    </source>
</evidence>
<sequence length="520" mass="57074">MRNSLRGTVAPRFCPKLSRGGDTEVVWWSRVVPDPSAKTAKTPTLSEKKMTSRHEKERAKQIQEKCQNLLTQMLRDEDNKYCVDCDAKGPRWASWNLGIFLCIRCAGIHRNLGVHISKVKSVNLDTWTPEQVVSLQQMGNSRARAVYEANLPDSFRRPQTDCSLESFIRAKYEHKKYIAREWVPPPLPKVNWDKELDEEAERQRRRKKESAEATSVLPPVKKPEIVPQLPKPRSSVSPKLNRTKESSAILDLLGLDAPATNQTNVNGSGDDVFSSFLSAPPASALTGNDAANGTKTTTTTTSKSEEESFFDQPTSLSQEKSKLTKDSILALYGTPSHQPVVYGVAGMFQTPQHSISYKQQMPNVGAFGQQSSLNQLGQLPSQIPVTNQIPVNQNQIIANPNSIGAVAANPLGLHIGQMNQLNGVPNAAITMPPQMMMQLGQSNIASNNGWSGMLTQNIQPAPGSNPFFNLAAQQPQTTAFAQLPQQMSQMSLSDMNFASTASKPATATLPGQTLSTNLWQ</sequence>
<dbReference type="PANTHER" id="PTHR45705:SF1">
    <property type="entry name" value="FI20236P1"/>
    <property type="match status" value="1"/>
</dbReference>
<feature type="compositionally biased region" description="Basic and acidic residues" evidence="6">
    <location>
        <begin position="46"/>
        <end position="57"/>
    </location>
</feature>
<keyword evidence="8" id="KW-1185">Reference proteome</keyword>
<evidence type="ECO:0000256" key="6">
    <source>
        <dbReference type="SAM" id="MobiDB-lite"/>
    </source>
</evidence>
<dbReference type="InterPro" id="IPR044732">
    <property type="entry name" value="ArfGAP_SMAP1-like"/>
</dbReference>
<dbReference type="CDD" id="cd08839">
    <property type="entry name" value="ArfGap_SMAP"/>
    <property type="match status" value="1"/>
</dbReference>
<evidence type="ECO:0000313" key="9">
    <source>
        <dbReference type="RefSeq" id="XP_011634387.2"/>
    </source>
</evidence>
<keyword evidence="1" id="KW-0343">GTPase activation</keyword>
<keyword evidence="4" id="KW-0862">Zinc</keyword>
<name>A0A6I9WRB2_9HYME</name>
<gene>
    <name evidence="9" type="primary">LOC105425349</name>
</gene>
<dbReference type="Proteomes" id="UP000504615">
    <property type="component" value="Unplaced"/>
</dbReference>
<keyword evidence="3 5" id="KW-0863">Zinc-finger</keyword>